<evidence type="ECO:0000256" key="2">
    <source>
        <dbReference type="ARBA" id="ARBA00022827"/>
    </source>
</evidence>
<dbReference type="Gene3D" id="3.30.465.10">
    <property type="match status" value="1"/>
</dbReference>
<dbReference type="InterPro" id="IPR036318">
    <property type="entry name" value="FAD-bd_PCMH-like_sf"/>
</dbReference>
<dbReference type="Gene3D" id="3.30.390.50">
    <property type="entry name" value="CO dehydrogenase flavoprotein, C-terminal domain"/>
    <property type="match status" value="1"/>
</dbReference>
<dbReference type="Pfam" id="PF00941">
    <property type="entry name" value="FAD_binding_5"/>
    <property type="match status" value="1"/>
</dbReference>
<dbReference type="InterPro" id="IPR016166">
    <property type="entry name" value="FAD-bd_PCMH"/>
</dbReference>
<dbReference type="InterPro" id="IPR036683">
    <property type="entry name" value="CO_DH_flav_C_dom_sf"/>
</dbReference>
<keyword evidence="3" id="KW-0560">Oxidoreductase</keyword>
<dbReference type="InterPro" id="IPR016167">
    <property type="entry name" value="FAD-bd_PCMH_sub1"/>
</dbReference>
<reference evidence="6" key="1">
    <citation type="journal article" date="2019" name="Int. J. Syst. Evol. Microbiol.">
        <title>The Global Catalogue of Microorganisms (GCM) 10K type strain sequencing project: providing services to taxonomists for standard genome sequencing and annotation.</title>
        <authorList>
            <consortium name="The Broad Institute Genomics Platform"/>
            <consortium name="The Broad Institute Genome Sequencing Center for Infectious Disease"/>
            <person name="Wu L."/>
            <person name="Ma J."/>
        </authorList>
    </citation>
    <scope>NUCLEOTIDE SEQUENCE [LARGE SCALE GENOMIC DNA]</scope>
    <source>
        <strain evidence="6">JCM 18302</strain>
    </source>
</reference>
<evidence type="ECO:0000256" key="1">
    <source>
        <dbReference type="ARBA" id="ARBA00022630"/>
    </source>
</evidence>
<evidence type="ECO:0000259" key="4">
    <source>
        <dbReference type="PROSITE" id="PS51387"/>
    </source>
</evidence>
<dbReference type="Gene3D" id="3.30.43.10">
    <property type="entry name" value="Uridine Diphospho-n-acetylenolpyruvylglucosamine Reductase, domain 2"/>
    <property type="match status" value="1"/>
</dbReference>
<sequence>MLTAVLVPESLDAARAALAEEARPLAGGTYLMPRLNDHATPPTRLVSLRRVGLDGIAVGPDTVTIGATTTLARIEDDERLAVLHPCVRSIAARPVRSLATVAGNLFVGQPYGDLAVALLALGADVEIQGAAGARTLPLEHMLSIGVAGDELVTGVRFSRPAAFRYHKAGRRRFNTASIVTVAAALTMADGAVHDARIALGGLAPRPLRCATAERALVGRPLDEASVRDAAHAADPLIEPFDDAYASAWYRRRVFPVHLRRALLGH</sequence>
<dbReference type="Pfam" id="PF03450">
    <property type="entry name" value="CO_deh_flav_C"/>
    <property type="match status" value="1"/>
</dbReference>
<comment type="caution">
    <text evidence="5">The sequence shown here is derived from an EMBL/GenBank/DDBJ whole genome shotgun (WGS) entry which is preliminary data.</text>
</comment>
<evidence type="ECO:0000313" key="5">
    <source>
        <dbReference type="EMBL" id="GAA5114940.1"/>
    </source>
</evidence>
<dbReference type="SUPFAM" id="SSF55447">
    <property type="entry name" value="CO dehydrogenase flavoprotein C-terminal domain-like"/>
    <property type="match status" value="1"/>
</dbReference>
<dbReference type="InterPro" id="IPR051312">
    <property type="entry name" value="Diverse_Substr_Oxidored"/>
</dbReference>
<proteinExistence type="predicted"/>
<accession>A0ABP9NF72</accession>
<dbReference type="EMBL" id="BAABJO010000004">
    <property type="protein sequence ID" value="GAA5114940.1"/>
    <property type="molecule type" value="Genomic_DNA"/>
</dbReference>
<protein>
    <submittedName>
        <fullName evidence="5">FAD binding domain-containing protein</fullName>
    </submittedName>
</protein>
<keyword evidence="6" id="KW-1185">Reference proteome</keyword>
<organism evidence="5 6">
    <name type="scientific">Pseudonocardia adelaidensis</name>
    <dbReference type="NCBI Taxonomy" id="648754"/>
    <lineage>
        <taxon>Bacteria</taxon>
        <taxon>Bacillati</taxon>
        <taxon>Actinomycetota</taxon>
        <taxon>Actinomycetes</taxon>
        <taxon>Pseudonocardiales</taxon>
        <taxon>Pseudonocardiaceae</taxon>
        <taxon>Pseudonocardia</taxon>
    </lineage>
</organism>
<evidence type="ECO:0000313" key="6">
    <source>
        <dbReference type="Proteomes" id="UP001500804"/>
    </source>
</evidence>
<dbReference type="Proteomes" id="UP001500804">
    <property type="component" value="Unassembled WGS sequence"/>
</dbReference>
<dbReference type="SMART" id="SM01092">
    <property type="entry name" value="CO_deh_flav_C"/>
    <property type="match status" value="1"/>
</dbReference>
<name>A0ABP9NF72_9PSEU</name>
<dbReference type="PANTHER" id="PTHR42659">
    <property type="entry name" value="XANTHINE DEHYDROGENASE SUBUNIT C-RELATED"/>
    <property type="match status" value="1"/>
</dbReference>
<dbReference type="InterPro" id="IPR005107">
    <property type="entry name" value="CO_DH_flav_C"/>
</dbReference>
<dbReference type="PANTHER" id="PTHR42659:SF2">
    <property type="entry name" value="XANTHINE DEHYDROGENASE SUBUNIT C-RELATED"/>
    <property type="match status" value="1"/>
</dbReference>
<dbReference type="InterPro" id="IPR016169">
    <property type="entry name" value="FAD-bd_PCMH_sub2"/>
</dbReference>
<dbReference type="SUPFAM" id="SSF56176">
    <property type="entry name" value="FAD-binding/transporter-associated domain-like"/>
    <property type="match status" value="1"/>
</dbReference>
<keyword evidence="2" id="KW-0274">FAD</keyword>
<dbReference type="InterPro" id="IPR002346">
    <property type="entry name" value="Mopterin_DH_FAD-bd"/>
</dbReference>
<feature type="domain" description="FAD-binding PCMH-type" evidence="4">
    <location>
        <begin position="1"/>
        <end position="162"/>
    </location>
</feature>
<dbReference type="PROSITE" id="PS51387">
    <property type="entry name" value="FAD_PCMH"/>
    <property type="match status" value="1"/>
</dbReference>
<gene>
    <name evidence="5" type="ORF">GCM10023320_12960</name>
</gene>
<evidence type="ECO:0000256" key="3">
    <source>
        <dbReference type="ARBA" id="ARBA00023002"/>
    </source>
</evidence>
<keyword evidence="1" id="KW-0285">Flavoprotein</keyword>